<keyword evidence="1 2" id="KW-0732">Signal</keyword>
<protein>
    <submittedName>
        <fullName evidence="3">DUF2092 domain-containing protein</fullName>
    </submittedName>
</protein>
<name>A0ABQ6LNI4_9RHOB</name>
<evidence type="ECO:0000256" key="1">
    <source>
        <dbReference type="ARBA" id="ARBA00022729"/>
    </source>
</evidence>
<evidence type="ECO:0000313" key="3">
    <source>
        <dbReference type="EMBL" id="GMG83996.1"/>
    </source>
</evidence>
<comment type="caution">
    <text evidence="3">The sequence shown here is derived from an EMBL/GenBank/DDBJ whole genome shotgun (WGS) entry which is preliminary data.</text>
</comment>
<dbReference type="SUPFAM" id="SSF89392">
    <property type="entry name" value="Prokaryotic lipoproteins and lipoprotein localization factors"/>
    <property type="match status" value="1"/>
</dbReference>
<dbReference type="EMBL" id="BSYI01000027">
    <property type="protein sequence ID" value="GMG83996.1"/>
    <property type="molecule type" value="Genomic_DNA"/>
</dbReference>
<organism evidence="3 4">
    <name type="scientific">Paralimibaculum aggregatum</name>
    <dbReference type="NCBI Taxonomy" id="3036245"/>
    <lineage>
        <taxon>Bacteria</taxon>
        <taxon>Pseudomonadati</taxon>
        <taxon>Pseudomonadota</taxon>
        <taxon>Alphaproteobacteria</taxon>
        <taxon>Rhodobacterales</taxon>
        <taxon>Paracoccaceae</taxon>
        <taxon>Paralimibaculum</taxon>
    </lineage>
</organism>
<keyword evidence="4" id="KW-1185">Reference proteome</keyword>
<dbReference type="InterPro" id="IPR019207">
    <property type="entry name" value="DUF2092"/>
</dbReference>
<dbReference type="Pfam" id="PF09865">
    <property type="entry name" value="DUF2092"/>
    <property type="match status" value="1"/>
</dbReference>
<accession>A0ABQ6LNI4</accession>
<gene>
    <name evidence="3" type="ORF">LNKW23_32100</name>
</gene>
<dbReference type="Proteomes" id="UP001239909">
    <property type="component" value="Unassembled WGS sequence"/>
</dbReference>
<evidence type="ECO:0000256" key="2">
    <source>
        <dbReference type="SAM" id="SignalP"/>
    </source>
</evidence>
<evidence type="ECO:0000313" key="4">
    <source>
        <dbReference type="Proteomes" id="UP001239909"/>
    </source>
</evidence>
<sequence length="265" mass="28212">MFTKTTALVAFMAGLALPHAAGAQSDTQDLAAADSAAREILAGMTDYLAGLDTVSFDFEVSLEAVTTAGVKLQFPASGSMLLDRPEKFRVSRTGAHSDILLNSDGETLTLYGRRIGTYAQQAAPASLDAFVENAHEHGIAMPGADLLITTVAEELSEPITKALYLGSGPVGGVECEHLAFRTDDVDFQLWVAVGDKPYPCRYVVTSKWLAAAPQYQLQIANWNDAPEIADGAFVFEAPADAGKADLAELPDLDILMPESTEGMKR</sequence>
<proteinExistence type="predicted"/>
<dbReference type="RefSeq" id="WP_285672894.1">
    <property type="nucleotide sequence ID" value="NZ_BSYI01000027.1"/>
</dbReference>
<feature type="chain" id="PRO_5045637295" evidence="2">
    <location>
        <begin position="24"/>
        <end position="265"/>
    </location>
</feature>
<feature type="signal peptide" evidence="2">
    <location>
        <begin position="1"/>
        <end position="23"/>
    </location>
</feature>
<dbReference type="InterPro" id="IPR029046">
    <property type="entry name" value="LolA/LolB/LppX"/>
</dbReference>
<dbReference type="Gene3D" id="2.50.20.10">
    <property type="entry name" value="Lipoprotein localisation LolA/LolB/LppX"/>
    <property type="match status" value="1"/>
</dbReference>
<reference evidence="3 4" key="1">
    <citation type="submission" date="2023-04" db="EMBL/GenBank/DDBJ databases">
        <title>Marinoamorphus aggregata gen. nov., sp. Nov., isolate from tissue of brittle star Ophioplocus japonicus.</title>
        <authorList>
            <person name="Kawano K."/>
            <person name="Sawayama S."/>
            <person name="Nakagawa S."/>
        </authorList>
    </citation>
    <scope>NUCLEOTIDE SEQUENCE [LARGE SCALE GENOMIC DNA]</scope>
    <source>
        <strain evidence="3 4">NKW23</strain>
    </source>
</reference>
<dbReference type="PIRSF" id="PIRSF012443">
    <property type="entry name" value="UCP012443"/>
    <property type="match status" value="1"/>
</dbReference>